<comment type="similarity">
    <text evidence="1">Belongs to the asteroid family.</text>
</comment>
<gene>
    <name evidence="4" type="ORF">B0T18DRAFT_435564</name>
</gene>
<feature type="region of interest" description="Disordered" evidence="2">
    <location>
        <begin position="558"/>
        <end position="603"/>
    </location>
</feature>
<dbReference type="Pfam" id="PF12813">
    <property type="entry name" value="XPG_I_2"/>
    <property type="match status" value="1"/>
</dbReference>
<evidence type="ECO:0000256" key="2">
    <source>
        <dbReference type="SAM" id="MobiDB-lite"/>
    </source>
</evidence>
<evidence type="ECO:0000256" key="1">
    <source>
        <dbReference type="ARBA" id="ARBA00007398"/>
    </source>
</evidence>
<evidence type="ECO:0000259" key="3">
    <source>
        <dbReference type="Pfam" id="PF12813"/>
    </source>
</evidence>
<dbReference type="InterPro" id="IPR026832">
    <property type="entry name" value="Asteroid"/>
</dbReference>
<dbReference type="PANTHER" id="PTHR15665">
    <property type="entry name" value="ASTEROID PROTEIN"/>
    <property type="match status" value="1"/>
</dbReference>
<dbReference type="PANTHER" id="PTHR15665:SF1">
    <property type="entry name" value="PROTEIN ASTEROID HOMOLOG 1"/>
    <property type="match status" value="1"/>
</dbReference>
<feature type="compositionally biased region" description="Basic residues" evidence="2">
    <location>
        <begin position="563"/>
        <end position="576"/>
    </location>
</feature>
<organism evidence="4 5">
    <name type="scientific">Schizothecium vesticola</name>
    <dbReference type="NCBI Taxonomy" id="314040"/>
    <lineage>
        <taxon>Eukaryota</taxon>
        <taxon>Fungi</taxon>
        <taxon>Dikarya</taxon>
        <taxon>Ascomycota</taxon>
        <taxon>Pezizomycotina</taxon>
        <taxon>Sordariomycetes</taxon>
        <taxon>Sordariomycetidae</taxon>
        <taxon>Sordariales</taxon>
        <taxon>Schizotheciaceae</taxon>
        <taxon>Schizothecium</taxon>
    </lineage>
</organism>
<proteinExistence type="inferred from homology"/>
<dbReference type="Gene3D" id="3.40.50.1010">
    <property type="entry name" value="5'-nuclease"/>
    <property type="match status" value="1"/>
</dbReference>
<keyword evidence="5" id="KW-1185">Reference proteome</keyword>
<protein>
    <submittedName>
        <fullName evidence="4">XPG domain containing-domain-containing protein</fullName>
    </submittedName>
</protein>
<dbReference type="AlphaFoldDB" id="A0AA40F4N4"/>
<sequence length="603" mass="66569">MGIPHLKRNLEPYAERGPIKSCKVTIDGPALAYHILGLCLNGTLKSSPFEQPSYGRLGDMTIAWLDQIVKLGLDISVIYFDGFLPKAKRPEREKRLLSSSKQLQNYHLANPTGVPRRRAHFQENGTVNLFPRSRGKGATLDAPPPPFMVPAVIDALRSSKYSSRTKMVAGEADGYCAQNVSATGGIILTSDSDLLVHDLGEDGCVVFFPDIDIDPNSGCLTALQFRVKTIQKRLSLKPQDGLSQLAFEMVNNPHASLEQAVAAVKRNRAVSNSLEEYAEFRSQYDDPETARRGRVFGGQELDPRISEIALDCLPSPDGDDGENYRQLAVYLPFLLDSPSRTSAWEASQACRNMAYSLLQLVKGEPPREMTEFRRLQSLSAGSRTDGFESLQDLQHSLSGLETTMSLIGNALPDGLSKFMALSFFWDIKTTVGKGRSDPLSLQILRQSFLGTLQQETWDFIHLLAQTQATYYSFRILDQAIKFARRNGKGTMDKLMKETTLLESQLTSLPPLKSFPSLVQFADSLQGFLSSGSLEGLKALNTDCLGSMQVVSMLDAVQLPPPVSKKRKGNGGKKRKSEHSVHAVARPSRPRNPFEALAGREEDE</sequence>
<dbReference type="InterPro" id="IPR039436">
    <property type="entry name" value="Asteroid_dom"/>
</dbReference>
<accession>A0AA40F4N4</accession>
<dbReference type="InterPro" id="IPR029060">
    <property type="entry name" value="PIN-like_dom_sf"/>
</dbReference>
<dbReference type="SUPFAM" id="SSF88723">
    <property type="entry name" value="PIN domain-like"/>
    <property type="match status" value="1"/>
</dbReference>
<evidence type="ECO:0000313" key="5">
    <source>
        <dbReference type="Proteomes" id="UP001172155"/>
    </source>
</evidence>
<dbReference type="EMBL" id="JAUKUD010000002">
    <property type="protein sequence ID" value="KAK0751055.1"/>
    <property type="molecule type" value="Genomic_DNA"/>
</dbReference>
<comment type="caution">
    <text evidence="4">The sequence shown here is derived from an EMBL/GenBank/DDBJ whole genome shotgun (WGS) entry which is preliminary data.</text>
</comment>
<dbReference type="Proteomes" id="UP001172155">
    <property type="component" value="Unassembled WGS sequence"/>
</dbReference>
<reference evidence="4" key="1">
    <citation type="submission" date="2023-06" db="EMBL/GenBank/DDBJ databases">
        <title>Genome-scale phylogeny and comparative genomics of the fungal order Sordariales.</title>
        <authorList>
            <consortium name="Lawrence Berkeley National Laboratory"/>
            <person name="Hensen N."/>
            <person name="Bonometti L."/>
            <person name="Westerberg I."/>
            <person name="Brannstrom I.O."/>
            <person name="Guillou S."/>
            <person name="Cros-Aarteil S."/>
            <person name="Calhoun S."/>
            <person name="Haridas S."/>
            <person name="Kuo A."/>
            <person name="Mondo S."/>
            <person name="Pangilinan J."/>
            <person name="Riley R."/>
            <person name="LaButti K."/>
            <person name="Andreopoulos B."/>
            <person name="Lipzen A."/>
            <person name="Chen C."/>
            <person name="Yanf M."/>
            <person name="Daum C."/>
            <person name="Ng V."/>
            <person name="Clum A."/>
            <person name="Steindorff A."/>
            <person name="Ohm R."/>
            <person name="Martin F."/>
            <person name="Silar P."/>
            <person name="Natvig D."/>
            <person name="Lalanne C."/>
            <person name="Gautier V."/>
            <person name="Ament-velasquez S.L."/>
            <person name="Kruys A."/>
            <person name="Hutchinson M.I."/>
            <person name="Powell A.J."/>
            <person name="Barry K."/>
            <person name="Miller A.N."/>
            <person name="Grigoriev I.V."/>
            <person name="Debuchy R."/>
            <person name="Gladieux P."/>
            <person name="Thoren M.H."/>
            <person name="Johannesson H."/>
        </authorList>
    </citation>
    <scope>NUCLEOTIDE SEQUENCE</scope>
    <source>
        <strain evidence="4">SMH3187-1</strain>
    </source>
</reference>
<feature type="domain" description="Asteroid" evidence="3">
    <location>
        <begin position="145"/>
        <end position="382"/>
    </location>
</feature>
<name>A0AA40F4N4_9PEZI</name>
<evidence type="ECO:0000313" key="4">
    <source>
        <dbReference type="EMBL" id="KAK0751055.1"/>
    </source>
</evidence>